<dbReference type="InterPro" id="IPR011006">
    <property type="entry name" value="CheY-like_superfamily"/>
</dbReference>
<dbReference type="Gene3D" id="1.10.10.60">
    <property type="entry name" value="Homeodomain-like"/>
    <property type="match status" value="1"/>
</dbReference>
<evidence type="ECO:0000256" key="3">
    <source>
        <dbReference type="ARBA" id="ARBA00023015"/>
    </source>
</evidence>
<dbReference type="SMART" id="SM00382">
    <property type="entry name" value="AAA"/>
    <property type="match status" value="1"/>
</dbReference>
<dbReference type="GO" id="GO:0000160">
    <property type="term" value="P:phosphorelay signal transduction system"/>
    <property type="evidence" value="ECO:0007669"/>
    <property type="project" value="InterPro"/>
</dbReference>
<dbReference type="InterPro" id="IPR027417">
    <property type="entry name" value="P-loop_NTPase"/>
</dbReference>
<dbReference type="Pfam" id="PF00072">
    <property type="entry name" value="Response_reg"/>
    <property type="match status" value="1"/>
</dbReference>
<evidence type="ECO:0000313" key="8">
    <source>
        <dbReference type="EMBL" id="OKS84653.1"/>
    </source>
</evidence>
<dbReference type="EMBL" id="MPPL01000001">
    <property type="protein sequence ID" value="OKS84653.1"/>
    <property type="molecule type" value="Genomic_DNA"/>
</dbReference>
<dbReference type="FunFam" id="3.40.50.300:FF:000006">
    <property type="entry name" value="DNA-binding transcriptional regulator NtrC"/>
    <property type="match status" value="1"/>
</dbReference>
<dbReference type="PROSITE" id="PS50110">
    <property type="entry name" value="RESPONSE_REGULATORY"/>
    <property type="match status" value="1"/>
</dbReference>
<evidence type="ECO:0000256" key="5">
    <source>
        <dbReference type="PROSITE-ProRule" id="PRU00169"/>
    </source>
</evidence>
<proteinExistence type="predicted"/>
<keyword evidence="3" id="KW-0805">Transcription regulation</keyword>
<dbReference type="GO" id="GO:0005524">
    <property type="term" value="F:ATP binding"/>
    <property type="evidence" value="ECO:0007669"/>
    <property type="project" value="UniProtKB-KW"/>
</dbReference>
<gene>
    <name evidence="8" type="ORF">RG47T_0085</name>
</gene>
<keyword evidence="9" id="KW-1185">Reference proteome</keyword>
<feature type="modified residue" description="4-aspartylphosphate" evidence="5">
    <location>
        <position position="53"/>
    </location>
</feature>
<dbReference type="AlphaFoldDB" id="A0A1Q5ZSD2"/>
<dbReference type="GO" id="GO:0043565">
    <property type="term" value="F:sequence-specific DNA binding"/>
    <property type="evidence" value="ECO:0007669"/>
    <property type="project" value="InterPro"/>
</dbReference>
<dbReference type="InterPro" id="IPR025662">
    <property type="entry name" value="Sigma_54_int_dom_ATP-bd_1"/>
</dbReference>
<reference evidence="8 9" key="1">
    <citation type="submission" date="2016-11" db="EMBL/GenBank/DDBJ databases">
        <title>Whole Genome Sequencing of Mucilaginibacter polytrichastri RG4-7(T) isolated from the moss sample.</title>
        <authorList>
            <person name="Li Y."/>
        </authorList>
    </citation>
    <scope>NUCLEOTIDE SEQUENCE [LARGE SCALE GENOMIC DNA]</scope>
    <source>
        <strain evidence="8 9">RG4-7</strain>
    </source>
</reference>
<dbReference type="Gene3D" id="3.40.50.2300">
    <property type="match status" value="1"/>
</dbReference>
<dbReference type="STRING" id="1302689.RG47T_0085"/>
<dbReference type="SMART" id="SM00448">
    <property type="entry name" value="REC"/>
    <property type="match status" value="1"/>
</dbReference>
<evidence type="ECO:0000313" key="9">
    <source>
        <dbReference type="Proteomes" id="UP000186720"/>
    </source>
</evidence>
<evidence type="ECO:0000259" key="7">
    <source>
        <dbReference type="PROSITE" id="PS50110"/>
    </source>
</evidence>
<keyword evidence="4" id="KW-0804">Transcription</keyword>
<evidence type="ECO:0000256" key="4">
    <source>
        <dbReference type="ARBA" id="ARBA00023163"/>
    </source>
</evidence>
<sequence>MQQTVLIIDDEKKLCGLLARIIELEGYKALQAYTGKEGLKILTSENVQVVLSDVKLPDVNGVELVKQIKEKKPYVEVICLTAYGTIHDGVLAIKNGAFDYITKGDDNDKILPLLAKAAEKANLQYKLYQIENKIISQHSFESILGTSHAVKDAVSLARKVSTTDTTVLLTGETGTGKEVFAQSIHYNSTRKSKSFVAVNCSAFARELLESELFGHKAGAFTGAMKDKKGLVEEADGGTLFLDEIGEMNIDLQAKLLRVLESGEFIKVGDTKTQKVNARIIAATNRDLQDEIDRGHFREDLFYRLSVFTIKLPSLNQRKEDIKPLAEYYLKEYSEKTNRNITGFDANFIAQLETYSWKGNIRELKNLIERAVILCEGNLLTVDLLPVGHRIEEESPDTVFDMAIVEKNHIRKILNYTKGNKTEAARLMNIGLTTLYRKIEEYHLG</sequence>
<dbReference type="Gene3D" id="1.10.8.60">
    <property type="match status" value="1"/>
</dbReference>
<dbReference type="InterPro" id="IPR001789">
    <property type="entry name" value="Sig_transdc_resp-reg_receiver"/>
</dbReference>
<keyword evidence="2" id="KW-0067">ATP-binding</keyword>
<feature type="domain" description="Sigma-54 factor interaction" evidence="6">
    <location>
        <begin position="143"/>
        <end position="372"/>
    </location>
</feature>
<feature type="domain" description="Response regulatory" evidence="7">
    <location>
        <begin position="4"/>
        <end position="118"/>
    </location>
</feature>
<dbReference type="InterPro" id="IPR025943">
    <property type="entry name" value="Sigma_54_int_dom_ATP-bd_2"/>
</dbReference>
<dbReference type="OrthoDB" id="9767722at2"/>
<dbReference type="InterPro" id="IPR002197">
    <property type="entry name" value="HTH_Fis"/>
</dbReference>
<dbReference type="PANTHER" id="PTHR32071">
    <property type="entry name" value="TRANSCRIPTIONAL REGULATORY PROTEIN"/>
    <property type="match status" value="1"/>
</dbReference>
<dbReference type="SUPFAM" id="SSF52172">
    <property type="entry name" value="CheY-like"/>
    <property type="match status" value="1"/>
</dbReference>
<dbReference type="InterPro" id="IPR003593">
    <property type="entry name" value="AAA+_ATPase"/>
</dbReference>
<dbReference type="Pfam" id="PF25601">
    <property type="entry name" value="AAA_lid_14"/>
    <property type="match status" value="1"/>
</dbReference>
<dbReference type="InterPro" id="IPR002078">
    <property type="entry name" value="Sigma_54_int"/>
</dbReference>
<dbReference type="CDD" id="cd00009">
    <property type="entry name" value="AAA"/>
    <property type="match status" value="1"/>
</dbReference>
<dbReference type="Proteomes" id="UP000186720">
    <property type="component" value="Unassembled WGS sequence"/>
</dbReference>
<evidence type="ECO:0000259" key="6">
    <source>
        <dbReference type="PROSITE" id="PS50045"/>
    </source>
</evidence>
<dbReference type="GO" id="GO:0006355">
    <property type="term" value="P:regulation of DNA-templated transcription"/>
    <property type="evidence" value="ECO:0007669"/>
    <property type="project" value="InterPro"/>
</dbReference>
<organism evidence="8 9">
    <name type="scientific">Mucilaginibacter polytrichastri</name>
    <dbReference type="NCBI Taxonomy" id="1302689"/>
    <lineage>
        <taxon>Bacteria</taxon>
        <taxon>Pseudomonadati</taxon>
        <taxon>Bacteroidota</taxon>
        <taxon>Sphingobacteriia</taxon>
        <taxon>Sphingobacteriales</taxon>
        <taxon>Sphingobacteriaceae</taxon>
        <taxon>Mucilaginibacter</taxon>
    </lineage>
</organism>
<dbReference type="PROSITE" id="PS00676">
    <property type="entry name" value="SIGMA54_INTERACT_2"/>
    <property type="match status" value="1"/>
</dbReference>
<keyword evidence="1" id="KW-0547">Nucleotide-binding</keyword>
<dbReference type="InterPro" id="IPR009057">
    <property type="entry name" value="Homeodomain-like_sf"/>
</dbReference>
<name>A0A1Q5ZSD2_9SPHI</name>
<evidence type="ECO:0000256" key="2">
    <source>
        <dbReference type="ARBA" id="ARBA00022840"/>
    </source>
</evidence>
<dbReference type="PANTHER" id="PTHR32071:SF121">
    <property type="entry name" value="SIGMA L-DEPENDENT TRANSCRIPTIONAL REGULATOR YQIR-RELATED"/>
    <property type="match status" value="1"/>
</dbReference>
<dbReference type="Gene3D" id="3.40.50.300">
    <property type="entry name" value="P-loop containing nucleotide triphosphate hydrolases"/>
    <property type="match status" value="1"/>
</dbReference>
<dbReference type="SUPFAM" id="SSF52540">
    <property type="entry name" value="P-loop containing nucleoside triphosphate hydrolases"/>
    <property type="match status" value="1"/>
</dbReference>
<dbReference type="SUPFAM" id="SSF46689">
    <property type="entry name" value="Homeodomain-like"/>
    <property type="match status" value="1"/>
</dbReference>
<dbReference type="InterPro" id="IPR058031">
    <property type="entry name" value="AAA_lid_NorR"/>
</dbReference>
<dbReference type="Pfam" id="PF00158">
    <property type="entry name" value="Sigma54_activat"/>
    <property type="match status" value="1"/>
</dbReference>
<comment type="caution">
    <text evidence="8">The sequence shown here is derived from an EMBL/GenBank/DDBJ whole genome shotgun (WGS) entry which is preliminary data.</text>
</comment>
<dbReference type="PROSITE" id="PS00675">
    <property type="entry name" value="SIGMA54_INTERACT_1"/>
    <property type="match status" value="1"/>
</dbReference>
<dbReference type="PRINTS" id="PR01590">
    <property type="entry name" value="HTHFIS"/>
</dbReference>
<dbReference type="PROSITE" id="PS50045">
    <property type="entry name" value="SIGMA54_INTERACT_4"/>
    <property type="match status" value="1"/>
</dbReference>
<protein>
    <submittedName>
        <fullName evidence="8">Nif-specific regulatory protein</fullName>
    </submittedName>
</protein>
<accession>A0A1Q5ZSD2</accession>
<dbReference type="Pfam" id="PF02954">
    <property type="entry name" value="HTH_8"/>
    <property type="match status" value="1"/>
</dbReference>
<keyword evidence="5" id="KW-0597">Phosphoprotein</keyword>
<dbReference type="RefSeq" id="WP_074487353.1">
    <property type="nucleotide sequence ID" value="NZ_FPAM01000008.1"/>
</dbReference>
<evidence type="ECO:0000256" key="1">
    <source>
        <dbReference type="ARBA" id="ARBA00022741"/>
    </source>
</evidence>